<dbReference type="PROSITE" id="PS50966">
    <property type="entry name" value="ZF_SWIM"/>
    <property type="match status" value="1"/>
</dbReference>
<evidence type="ECO:0000259" key="5">
    <source>
        <dbReference type="PROSITE" id="PS50966"/>
    </source>
</evidence>
<evidence type="ECO:0000256" key="1">
    <source>
        <dbReference type="ARBA" id="ARBA00022723"/>
    </source>
</evidence>
<keyword evidence="1" id="KW-0479">Metal-binding</keyword>
<proteinExistence type="predicted"/>
<dbReference type="Proteomes" id="UP001177003">
    <property type="component" value="Chromosome 4"/>
</dbReference>
<evidence type="ECO:0000313" key="6">
    <source>
        <dbReference type="EMBL" id="CAI9279197.1"/>
    </source>
</evidence>
<dbReference type="GO" id="GO:0008270">
    <property type="term" value="F:zinc ion binding"/>
    <property type="evidence" value="ECO:0007669"/>
    <property type="project" value="UniProtKB-KW"/>
</dbReference>
<dbReference type="PANTHER" id="PTHR47718">
    <property type="entry name" value="OS01G0519700 PROTEIN"/>
    <property type="match status" value="1"/>
</dbReference>
<feature type="domain" description="SWIM-type" evidence="5">
    <location>
        <begin position="135"/>
        <end position="171"/>
    </location>
</feature>
<organism evidence="6 7">
    <name type="scientific">Lactuca saligna</name>
    <name type="common">Willowleaf lettuce</name>
    <dbReference type="NCBI Taxonomy" id="75948"/>
    <lineage>
        <taxon>Eukaryota</taxon>
        <taxon>Viridiplantae</taxon>
        <taxon>Streptophyta</taxon>
        <taxon>Embryophyta</taxon>
        <taxon>Tracheophyta</taxon>
        <taxon>Spermatophyta</taxon>
        <taxon>Magnoliopsida</taxon>
        <taxon>eudicotyledons</taxon>
        <taxon>Gunneridae</taxon>
        <taxon>Pentapetalae</taxon>
        <taxon>asterids</taxon>
        <taxon>campanulids</taxon>
        <taxon>Asterales</taxon>
        <taxon>Asteraceae</taxon>
        <taxon>Cichorioideae</taxon>
        <taxon>Cichorieae</taxon>
        <taxon>Lactucinae</taxon>
        <taxon>Lactuca</taxon>
    </lineage>
</organism>
<dbReference type="PANTHER" id="PTHR47718:SF12">
    <property type="entry name" value="PROTEIN FAR1-RELATED SEQUENCE"/>
    <property type="match status" value="1"/>
</dbReference>
<dbReference type="InterPro" id="IPR007527">
    <property type="entry name" value="Znf_SWIM"/>
</dbReference>
<protein>
    <recommendedName>
        <fullName evidence="5">SWIM-type domain-containing protein</fullName>
    </recommendedName>
</protein>
<name>A0AA35YSP0_LACSI</name>
<evidence type="ECO:0000313" key="7">
    <source>
        <dbReference type="Proteomes" id="UP001177003"/>
    </source>
</evidence>
<evidence type="ECO:0000256" key="4">
    <source>
        <dbReference type="PROSITE-ProRule" id="PRU00325"/>
    </source>
</evidence>
<evidence type="ECO:0000256" key="2">
    <source>
        <dbReference type="ARBA" id="ARBA00022771"/>
    </source>
</evidence>
<keyword evidence="3" id="KW-0862">Zinc</keyword>
<reference evidence="6" key="1">
    <citation type="submission" date="2023-04" db="EMBL/GenBank/DDBJ databases">
        <authorList>
            <person name="Vijverberg K."/>
            <person name="Xiong W."/>
            <person name="Schranz E."/>
        </authorList>
    </citation>
    <scope>NUCLEOTIDE SEQUENCE</scope>
</reference>
<accession>A0AA35YSP0</accession>
<keyword evidence="2 4" id="KW-0863">Zinc-finger</keyword>
<sequence>MKDYNLQDKRWFKDMYRRRTSWIHAYFKDMPMHGMMKATSRSESANSFFNKYSHHEKFLLYFIVNYDTTIGKQRTTQRRLDNETKRIRHKFGMGTRLEQHAAKVYTNTVFAEVRKEIYKGAWNCSIASVENMNGWQAGLKLPEKEINCTCELFKRMGILCRHVFAVLKNNHIEEIPEQYILRRWRRDIISSHLLVSKNRLAQMEDETFKLLTEAYSNMEYYMERLHNDKEKLEDFVKTTRAMRRVFEQDPVNTITFDDSDEAVFRLFGVSIPEQIEVNIPPVIHNKGSGTKKRMVIAAHRAATSSKSGSRKCTGCNLYVNHN</sequence>
<dbReference type="EMBL" id="OX465080">
    <property type="protein sequence ID" value="CAI9279197.1"/>
    <property type="molecule type" value="Genomic_DNA"/>
</dbReference>
<dbReference type="AlphaFoldDB" id="A0AA35YSP0"/>
<evidence type="ECO:0000256" key="3">
    <source>
        <dbReference type="ARBA" id="ARBA00022833"/>
    </source>
</evidence>
<keyword evidence="7" id="KW-1185">Reference proteome</keyword>
<dbReference type="InterPro" id="IPR006564">
    <property type="entry name" value="Znf_PMZ"/>
</dbReference>
<dbReference type="Pfam" id="PF04434">
    <property type="entry name" value="SWIM"/>
    <property type="match status" value="1"/>
</dbReference>
<gene>
    <name evidence="6" type="ORF">LSALG_LOCUS19013</name>
</gene>
<dbReference type="SMART" id="SM00575">
    <property type="entry name" value="ZnF_PMZ"/>
    <property type="match status" value="1"/>
</dbReference>